<dbReference type="RefSeq" id="WP_075628554.1">
    <property type="nucleotide sequence ID" value="NZ_FOAM01000004.1"/>
</dbReference>
<feature type="binding site" evidence="6">
    <location>
        <begin position="83"/>
        <end position="86"/>
    </location>
    <ligand>
        <name>substrate</name>
    </ligand>
</feature>
<dbReference type="PANTHER" id="PTHR43028">
    <property type="entry name" value="3'(2'),5'-BISPHOSPHATE NUCLEOTIDASE 1"/>
    <property type="match status" value="1"/>
</dbReference>
<dbReference type="EC" id="3.1.3.7" evidence="6"/>
<feature type="binding site" evidence="6">
    <location>
        <position position="81"/>
    </location>
    <ligand>
        <name>Mg(2+)</name>
        <dbReference type="ChEBI" id="CHEBI:18420"/>
        <label>2</label>
    </ligand>
</feature>
<feature type="binding site" evidence="6">
    <location>
        <position position="210"/>
    </location>
    <ligand>
        <name>Mg(2+)</name>
        <dbReference type="ChEBI" id="CHEBI:18420"/>
        <label>2</label>
    </ligand>
</feature>
<gene>
    <name evidence="6" type="primary">cysQ</name>
    <name evidence="8" type="ORF">BJF93_04755</name>
</gene>
<protein>
    <recommendedName>
        <fullName evidence="6">3'(2'),5'-bisphosphate nucleotidase CysQ</fullName>
        <ecNumber evidence="6">3.1.3.7</ecNumber>
    </recommendedName>
    <alternativeName>
        <fullName evidence="6">3'(2'),5-bisphosphonucleoside 3'(2')-phosphohydrolase</fullName>
    </alternativeName>
    <alternativeName>
        <fullName evidence="6">3'-phosphoadenosine 5'-phosphate phosphatase</fullName>
        <shortName evidence="6">PAP phosphatase</shortName>
    </alternativeName>
</protein>
<dbReference type="InterPro" id="IPR050725">
    <property type="entry name" value="CysQ/Inositol_MonoPase"/>
</dbReference>
<dbReference type="PRINTS" id="PR00377">
    <property type="entry name" value="IMPHPHTASES"/>
</dbReference>
<dbReference type="InterPro" id="IPR000760">
    <property type="entry name" value="Inositol_monophosphatase-like"/>
</dbReference>
<dbReference type="Gene3D" id="3.40.190.80">
    <property type="match status" value="1"/>
</dbReference>
<dbReference type="Gene3D" id="3.30.540.10">
    <property type="entry name" value="Fructose-1,6-Bisphosphatase, subunit A, domain 1"/>
    <property type="match status" value="1"/>
</dbReference>
<dbReference type="GO" id="GO:0005886">
    <property type="term" value="C:plasma membrane"/>
    <property type="evidence" value="ECO:0007669"/>
    <property type="project" value="UniProtKB-SubCell"/>
</dbReference>
<dbReference type="EMBL" id="MKIP01000053">
    <property type="protein sequence ID" value="OLP59211.1"/>
    <property type="molecule type" value="Genomic_DNA"/>
</dbReference>
<dbReference type="HAMAP" id="MF_02095">
    <property type="entry name" value="CysQ"/>
    <property type="match status" value="1"/>
</dbReference>
<feature type="binding site" evidence="7">
    <location>
        <position position="81"/>
    </location>
    <ligand>
        <name>Mg(2+)</name>
        <dbReference type="ChEBI" id="CHEBI:18420"/>
        <label>1</label>
        <note>catalytic</note>
    </ligand>
</feature>
<dbReference type="InterPro" id="IPR006240">
    <property type="entry name" value="CysQ"/>
</dbReference>
<comment type="similarity">
    <text evidence="1 6">Belongs to the inositol monophosphatase superfamily. CysQ family.</text>
</comment>
<dbReference type="Pfam" id="PF00459">
    <property type="entry name" value="Inositol_P"/>
    <property type="match status" value="1"/>
</dbReference>
<evidence type="ECO:0000256" key="5">
    <source>
        <dbReference type="ARBA" id="ARBA00023136"/>
    </source>
</evidence>
<comment type="function">
    <text evidence="6">Converts adenosine-3',5'-bisphosphate (PAP) to AMP.</text>
</comment>
<evidence type="ECO:0000256" key="4">
    <source>
        <dbReference type="ARBA" id="ARBA00022801"/>
    </source>
</evidence>
<accession>A0A1Q9AUT0</accession>
<dbReference type="GO" id="GO:0046854">
    <property type="term" value="P:phosphatidylinositol phosphate biosynthetic process"/>
    <property type="evidence" value="ECO:0007669"/>
    <property type="project" value="InterPro"/>
</dbReference>
<dbReference type="SUPFAM" id="SSF56655">
    <property type="entry name" value="Carbohydrate phosphatase"/>
    <property type="match status" value="1"/>
</dbReference>
<feature type="binding site" evidence="6">
    <location>
        <position position="62"/>
    </location>
    <ligand>
        <name>Mg(2+)</name>
        <dbReference type="ChEBI" id="CHEBI:18420"/>
        <label>1</label>
    </ligand>
</feature>
<feature type="binding site" evidence="6">
    <location>
        <position position="81"/>
    </location>
    <ligand>
        <name>Mg(2+)</name>
        <dbReference type="ChEBI" id="CHEBI:18420"/>
        <label>1</label>
    </ligand>
</feature>
<dbReference type="OrthoDB" id="9785695at2"/>
<evidence type="ECO:0000256" key="7">
    <source>
        <dbReference type="PIRSR" id="PIRSR600760-2"/>
    </source>
</evidence>
<organism evidence="8 9">
    <name type="scientific">Xaviernesmea oryzae</name>
    <dbReference type="NCBI Taxonomy" id="464029"/>
    <lineage>
        <taxon>Bacteria</taxon>
        <taxon>Pseudomonadati</taxon>
        <taxon>Pseudomonadota</taxon>
        <taxon>Alphaproteobacteria</taxon>
        <taxon>Hyphomicrobiales</taxon>
        <taxon>Rhizobiaceae</taxon>
        <taxon>Rhizobium/Agrobacterium group</taxon>
        <taxon>Xaviernesmea</taxon>
    </lineage>
</organism>
<evidence type="ECO:0000256" key="6">
    <source>
        <dbReference type="HAMAP-Rule" id="MF_02095"/>
    </source>
</evidence>
<feature type="binding site" evidence="6">
    <location>
        <position position="62"/>
    </location>
    <ligand>
        <name>substrate</name>
    </ligand>
</feature>
<comment type="subcellular location">
    <subcellularLocation>
        <location evidence="6">Cell inner membrane</location>
        <topology evidence="6">Peripheral membrane protein</topology>
        <orientation evidence="6">Cytoplasmic side</orientation>
    </subcellularLocation>
</comment>
<evidence type="ECO:0000313" key="8">
    <source>
        <dbReference type="EMBL" id="OLP59211.1"/>
    </source>
</evidence>
<keyword evidence="6 7" id="KW-0479">Metal-binding</keyword>
<proteinExistence type="inferred from homology"/>
<dbReference type="CDD" id="cd01638">
    <property type="entry name" value="CysQ"/>
    <property type="match status" value="1"/>
</dbReference>
<feature type="binding site" evidence="7">
    <location>
        <position position="210"/>
    </location>
    <ligand>
        <name>Mg(2+)</name>
        <dbReference type="ChEBI" id="CHEBI:18420"/>
        <label>1</label>
        <note>catalytic</note>
    </ligand>
</feature>
<keyword evidence="6 7" id="KW-0460">Magnesium</keyword>
<keyword evidence="4 6" id="KW-0378">Hydrolase</keyword>
<keyword evidence="9" id="KW-1185">Reference proteome</keyword>
<feature type="binding site" evidence="6">
    <location>
        <position position="83"/>
    </location>
    <ligand>
        <name>Mg(2+)</name>
        <dbReference type="ChEBI" id="CHEBI:18420"/>
        <label>1</label>
    </ligand>
</feature>
<reference evidence="8 9" key="1">
    <citation type="submission" date="2016-09" db="EMBL/GenBank/DDBJ databases">
        <title>Rhizobium sp. nov., a novel species isolated from the rice rhizosphere.</title>
        <authorList>
            <person name="Zhao J."/>
            <person name="Zhang X."/>
        </authorList>
    </citation>
    <scope>NUCLEOTIDE SEQUENCE [LARGE SCALE GENOMIC DNA]</scope>
    <source>
        <strain evidence="8 9">1.7048</strain>
    </source>
</reference>
<dbReference type="GO" id="GO:0000287">
    <property type="term" value="F:magnesium ion binding"/>
    <property type="evidence" value="ECO:0007669"/>
    <property type="project" value="UniProtKB-UniRule"/>
</dbReference>
<evidence type="ECO:0000256" key="1">
    <source>
        <dbReference type="ARBA" id="ARBA00005289"/>
    </source>
</evidence>
<comment type="cofactor">
    <cofactor evidence="6 7">
        <name>Mg(2+)</name>
        <dbReference type="ChEBI" id="CHEBI:18420"/>
    </cofactor>
</comment>
<comment type="caution">
    <text evidence="8">The sequence shown here is derived from an EMBL/GenBank/DDBJ whole genome shotgun (WGS) entry which is preliminary data.</text>
</comment>
<dbReference type="AlphaFoldDB" id="A0A1Q9AUT0"/>
<dbReference type="PROSITE" id="PS00630">
    <property type="entry name" value="IMP_2"/>
    <property type="match status" value="1"/>
</dbReference>
<dbReference type="GO" id="GO:0000103">
    <property type="term" value="P:sulfate assimilation"/>
    <property type="evidence" value="ECO:0007669"/>
    <property type="project" value="TreeGrafter"/>
</dbReference>
<dbReference type="PANTHER" id="PTHR43028:SF5">
    <property type="entry name" value="3'(2'),5'-BISPHOSPHATE NUCLEOTIDASE 1"/>
    <property type="match status" value="1"/>
</dbReference>
<dbReference type="NCBIfam" id="TIGR01331">
    <property type="entry name" value="bisphos_cysQ"/>
    <property type="match status" value="1"/>
</dbReference>
<comment type="catalytic activity">
    <reaction evidence="6">
        <text>adenosine 3',5'-bisphosphate + H2O = AMP + phosphate</text>
        <dbReference type="Rhea" id="RHEA:10040"/>
        <dbReference type="ChEBI" id="CHEBI:15377"/>
        <dbReference type="ChEBI" id="CHEBI:43474"/>
        <dbReference type="ChEBI" id="CHEBI:58343"/>
        <dbReference type="ChEBI" id="CHEBI:456215"/>
        <dbReference type="EC" id="3.1.3.7"/>
    </reaction>
</comment>
<dbReference type="Proteomes" id="UP000186364">
    <property type="component" value="Unassembled WGS sequence"/>
</dbReference>
<sequence>MRTFLEGSAIRAGQEIVAIARNGPRTTIKADGSPSTDADERAEELILADLAEAYPDIPVVAEEAASSGATVEAADRFFLVDPLDGTKEFLGHRDGYTVNIALVRQGVPIAGVVYAPAFKTGYSAVDGVAEKFLTDDDGAITQRFKIGVRAAPQSPVVLASIAHCTAETEDFIRDCGFQERRSIGSSLKFCLLAEGMADVYPRFGRTMEWDTAAGDAVLRAAGGCVHTLDGHLLTYGKRGQATDVDYANPHFIACGSHQDRYFREKLQASTAP</sequence>
<dbReference type="InterPro" id="IPR020550">
    <property type="entry name" value="Inositol_monophosphatase_CS"/>
</dbReference>
<evidence type="ECO:0000256" key="3">
    <source>
        <dbReference type="ARBA" id="ARBA00022519"/>
    </source>
</evidence>
<feature type="binding site" evidence="7">
    <location>
        <position position="83"/>
    </location>
    <ligand>
        <name>Mg(2+)</name>
        <dbReference type="ChEBI" id="CHEBI:18420"/>
        <label>1</label>
        <note>catalytic</note>
    </ligand>
</feature>
<feature type="binding site" evidence="7">
    <location>
        <position position="84"/>
    </location>
    <ligand>
        <name>Mg(2+)</name>
        <dbReference type="ChEBI" id="CHEBI:18420"/>
        <label>1</label>
        <note>catalytic</note>
    </ligand>
</feature>
<evidence type="ECO:0000256" key="2">
    <source>
        <dbReference type="ARBA" id="ARBA00022475"/>
    </source>
</evidence>
<evidence type="ECO:0000313" key="9">
    <source>
        <dbReference type="Proteomes" id="UP000186364"/>
    </source>
</evidence>
<feature type="binding site" evidence="6">
    <location>
        <position position="210"/>
    </location>
    <ligand>
        <name>substrate</name>
    </ligand>
</feature>
<feature type="binding site" evidence="7">
    <location>
        <position position="62"/>
    </location>
    <ligand>
        <name>Mg(2+)</name>
        <dbReference type="ChEBI" id="CHEBI:18420"/>
        <label>1</label>
        <note>catalytic</note>
    </ligand>
</feature>
<name>A0A1Q9AUT0_9HYPH</name>
<keyword evidence="5 6" id="KW-0472">Membrane</keyword>
<keyword evidence="2 6" id="KW-1003">Cell membrane</keyword>
<dbReference type="GO" id="GO:0008441">
    <property type="term" value="F:3'(2'),5'-bisphosphate nucleotidase activity"/>
    <property type="evidence" value="ECO:0007669"/>
    <property type="project" value="UniProtKB-UniRule"/>
</dbReference>
<dbReference type="GO" id="GO:0050427">
    <property type="term" value="P:3'-phosphoadenosine 5'-phosphosulfate metabolic process"/>
    <property type="evidence" value="ECO:0007669"/>
    <property type="project" value="TreeGrafter"/>
</dbReference>
<feature type="binding site" evidence="6">
    <location>
        <position position="84"/>
    </location>
    <ligand>
        <name>Mg(2+)</name>
        <dbReference type="ChEBI" id="CHEBI:18420"/>
        <label>2</label>
    </ligand>
</feature>
<keyword evidence="3 6" id="KW-0997">Cell inner membrane</keyword>